<proteinExistence type="inferred from homology"/>
<organism evidence="5 6">
    <name type="scientific">Anas zonorhyncha</name>
    <name type="common">Eastern spot-billed duck</name>
    <dbReference type="NCBI Taxonomy" id="75864"/>
    <lineage>
        <taxon>Eukaryota</taxon>
        <taxon>Metazoa</taxon>
        <taxon>Chordata</taxon>
        <taxon>Craniata</taxon>
        <taxon>Vertebrata</taxon>
        <taxon>Euteleostomi</taxon>
        <taxon>Archelosauria</taxon>
        <taxon>Archosauria</taxon>
        <taxon>Dinosauria</taxon>
        <taxon>Saurischia</taxon>
        <taxon>Theropoda</taxon>
        <taxon>Coelurosauria</taxon>
        <taxon>Aves</taxon>
        <taxon>Neognathae</taxon>
        <taxon>Galloanserae</taxon>
        <taxon>Anseriformes</taxon>
        <taxon>Anatidae</taxon>
        <taxon>Anatinae</taxon>
        <taxon>Anas</taxon>
    </lineage>
</organism>
<dbReference type="Pfam" id="PF00030">
    <property type="entry name" value="Crystall"/>
    <property type="match status" value="1"/>
</dbReference>
<dbReference type="Proteomes" id="UP000694549">
    <property type="component" value="Unplaced"/>
</dbReference>
<dbReference type="AlphaFoldDB" id="A0A8B9UQC9"/>
<dbReference type="InterPro" id="IPR050252">
    <property type="entry name" value="Beta/Gamma-Crystallin"/>
</dbReference>
<reference evidence="5" key="1">
    <citation type="submission" date="2025-08" db="UniProtKB">
        <authorList>
            <consortium name="Ensembl"/>
        </authorList>
    </citation>
    <scope>IDENTIFICATION</scope>
</reference>
<evidence type="ECO:0000313" key="5">
    <source>
        <dbReference type="Ensembl" id="ENSAZOP00000012965.1"/>
    </source>
</evidence>
<accession>A0A8B9UQC9</accession>
<keyword evidence="6" id="KW-1185">Reference proteome</keyword>
<dbReference type="GO" id="GO:0005212">
    <property type="term" value="F:structural constituent of eye lens"/>
    <property type="evidence" value="ECO:0007669"/>
    <property type="project" value="TreeGrafter"/>
</dbReference>
<keyword evidence="3" id="KW-0677">Repeat</keyword>
<dbReference type="GO" id="GO:0007601">
    <property type="term" value="P:visual perception"/>
    <property type="evidence" value="ECO:0007669"/>
    <property type="project" value="TreeGrafter"/>
</dbReference>
<protein>
    <recommendedName>
        <fullName evidence="4">Beta/gamma crystallin 'Greek key' domain-containing protein</fullName>
    </recommendedName>
</protein>
<dbReference type="SMART" id="SM00247">
    <property type="entry name" value="XTALbg"/>
    <property type="match status" value="1"/>
</dbReference>
<dbReference type="Gene3D" id="2.60.20.10">
    <property type="entry name" value="Crystallins"/>
    <property type="match status" value="1"/>
</dbReference>
<reference evidence="5" key="2">
    <citation type="submission" date="2025-09" db="UniProtKB">
        <authorList>
            <consortium name="Ensembl"/>
        </authorList>
    </citation>
    <scope>IDENTIFICATION</scope>
</reference>
<dbReference type="InterPro" id="IPR011024">
    <property type="entry name" value="G_crystallin-like"/>
</dbReference>
<feature type="domain" description="Beta/gamma crystallin 'Greek key'" evidence="4">
    <location>
        <begin position="35"/>
        <end position="107"/>
    </location>
</feature>
<comment type="subunit">
    <text evidence="2">Monomer.</text>
</comment>
<dbReference type="GO" id="GO:0002088">
    <property type="term" value="P:lens development in camera-type eye"/>
    <property type="evidence" value="ECO:0007669"/>
    <property type="project" value="TreeGrafter"/>
</dbReference>
<sequence>NPALSRPRYLQFCLLSTGLAVPRSSPPCPSPSPPQITFYEGKCFTGRRLDVCGTCCSFQDRGFLNRVNSICVRSGAWVCFAHPNLRGQQYVLEHGEWGRPDGTVRRFHLGCCGMLKVEAQ</sequence>
<dbReference type="InterPro" id="IPR001064">
    <property type="entry name" value="Beta/gamma_crystallin"/>
</dbReference>
<evidence type="ECO:0000259" key="4">
    <source>
        <dbReference type="SMART" id="SM00247"/>
    </source>
</evidence>
<comment type="similarity">
    <text evidence="1">Belongs to the beta/gamma-crystallin family.</text>
</comment>
<evidence type="ECO:0000256" key="1">
    <source>
        <dbReference type="ARBA" id="ARBA00009646"/>
    </source>
</evidence>
<dbReference type="Ensembl" id="ENSAZOT00000013932.1">
    <property type="protein sequence ID" value="ENSAZOP00000012965.1"/>
    <property type="gene ID" value="ENSAZOG00000008341.1"/>
</dbReference>
<evidence type="ECO:0000313" key="6">
    <source>
        <dbReference type="Proteomes" id="UP000694549"/>
    </source>
</evidence>
<name>A0A8B9UQC9_9AVES</name>
<evidence type="ECO:0000256" key="2">
    <source>
        <dbReference type="ARBA" id="ARBA00011245"/>
    </source>
</evidence>
<dbReference type="PANTHER" id="PTHR11818">
    <property type="entry name" value="BETA/GAMMA CRYSTALLIN"/>
    <property type="match status" value="1"/>
</dbReference>
<dbReference type="SUPFAM" id="SSF49695">
    <property type="entry name" value="gamma-Crystallin-like"/>
    <property type="match status" value="1"/>
</dbReference>
<evidence type="ECO:0000256" key="3">
    <source>
        <dbReference type="ARBA" id="ARBA00022737"/>
    </source>
</evidence>
<dbReference type="PANTHER" id="PTHR11818:SF22">
    <property type="entry name" value="GAMMA-CRYSTALLIN N"/>
    <property type="match status" value="1"/>
</dbReference>